<feature type="signal peptide" evidence="1">
    <location>
        <begin position="1"/>
        <end position="20"/>
    </location>
</feature>
<dbReference type="STRING" id="857340.A0A086T9T5"/>
<name>A0A086T9T5_HAPC1</name>
<feature type="chain" id="PRO_5001815441" description="Peptidase S9 prolyl oligopeptidase catalytic domain-containing protein" evidence="1">
    <location>
        <begin position="21"/>
        <end position="351"/>
    </location>
</feature>
<evidence type="ECO:0000256" key="1">
    <source>
        <dbReference type="SAM" id="SignalP"/>
    </source>
</evidence>
<dbReference type="HOGENOM" id="CLU_042524_0_0_1"/>
<evidence type="ECO:0000313" key="4">
    <source>
        <dbReference type="Proteomes" id="UP000029964"/>
    </source>
</evidence>
<dbReference type="PANTHER" id="PTHR42972:SF8">
    <property type="entry name" value="POLYHYDROXYBUTYRATE DEPOLYMERASE"/>
    <property type="match status" value="1"/>
</dbReference>
<reference evidence="4" key="1">
    <citation type="journal article" date="2014" name="Genome Announc.">
        <title>Genome sequence and annotation of Acremonium chrysogenum, producer of the beta-lactam antibiotic cephalosporin C.</title>
        <authorList>
            <person name="Terfehr D."/>
            <person name="Dahlmann T.A."/>
            <person name="Specht T."/>
            <person name="Zadra I."/>
            <person name="Kuernsteiner H."/>
            <person name="Kueck U."/>
        </authorList>
    </citation>
    <scope>NUCLEOTIDE SEQUENCE [LARGE SCALE GENOMIC DNA]</scope>
    <source>
        <strain evidence="4">ATCC 11550 / CBS 779.69 / DSM 880 / IAM 14645 / JCM 23072 / IMI 49137</strain>
    </source>
</reference>
<organism evidence="3 4">
    <name type="scientific">Hapsidospora chrysogenum (strain ATCC 11550 / CBS 779.69 / DSM 880 / IAM 14645 / JCM 23072 / IMI 49137)</name>
    <name type="common">Acremonium chrysogenum</name>
    <dbReference type="NCBI Taxonomy" id="857340"/>
    <lineage>
        <taxon>Eukaryota</taxon>
        <taxon>Fungi</taxon>
        <taxon>Dikarya</taxon>
        <taxon>Ascomycota</taxon>
        <taxon>Pezizomycotina</taxon>
        <taxon>Sordariomycetes</taxon>
        <taxon>Hypocreomycetidae</taxon>
        <taxon>Hypocreales</taxon>
        <taxon>Bionectriaceae</taxon>
        <taxon>Hapsidospora</taxon>
    </lineage>
</organism>
<dbReference type="GO" id="GO:0008236">
    <property type="term" value="F:serine-type peptidase activity"/>
    <property type="evidence" value="ECO:0007669"/>
    <property type="project" value="InterPro"/>
</dbReference>
<accession>A0A086T9T5</accession>
<gene>
    <name evidence="3" type="ORF">ACRE_030790</name>
</gene>
<dbReference type="Proteomes" id="UP000029964">
    <property type="component" value="Unassembled WGS sequence"/>
</dbReference>
<dbReference type="AlphaFoldDB" id="A0A086T9T5"/>
<dbReference type="EMBL" id="JPKY01000023">
    <property type="protein sequence ID" value="KFH46117.1"/>
    <property type="molecule type" value="Genomic_DNA"/>
</dbReference>
<dbReference type="PANTHER" id="PTHR42972">
    <property type="entry name" value="TOL-PAL SYSTEM PROTEIN TOLB"/>
    <property type="match status" value="1"/>
</dbReference>
<dbReference type="SUPFAM" id="SSF53474">
    <property type="entry name" value="alpha/beta-Hydrolases"/>
    <property type="match status" value="1"/>
</dbReference>
<keyword evidence="1" id="KW-0732">Signal</keyword>
<protein>
    <recommendedName>
        <fullName evidence="2">Peptidase S9 prolyl oligopeptidase catalytic domain-containing protein</fullName>
    </recommendedName>
</protein>
<evidence type="ECO:0000313" key="3">
    <source>
        <dbReference type="EMBL" id="KFH46117.1"/>
    </source>
</evidence>
<dbReference type="Pfam" id="PF00326">
    <property type="entry name" value="Peptidase_S9"/>
    <property type="match status" value="1"/>
</dbReference>
<dbReference type="Gene3D" id="3.40.50.1820">
    <property type="entry name" value="alpha/beta hydrolase"/>
    <property type="match status" value="2"/>
</dbReference>
<feature type="domain" description="Peptidase S9 prolyl oligopeptidase catalytic" evidence="2">
    <location>
        <begin position="28"/>
        <end position="158"/>
    </location>
</feature>
<evidence type="ECO:0000259" key="2">
    <source>
        <dbReference type="Pfam" id="PF00326"/>
    </source>
</evidence>
<dbReference type="InterPro" id="IPR029058">
    <property type="entry name" value="AB_hydrolase_fold"/>
</dbReference>
<keyword evidence="4" id="KW-1185">Reference proteome</keyword>
<dbReference type="OrthoDB" id="6020543at2759"/>
<proteinExistence type="predicted"/>
<dbReference type="GO" id="GO:0006508">
    <property type="term" value="P:proteolysis"/>
    <property type="evidence" value="ECO:0007669"/>
    <property type="project" value="InterPro"/>
</dbReference>
<sequence length="351" mass="37580">MGKFVSLTALVGVLTGSASGDSLGSYNVDPASVSVSGLSAGGFMAGQLGVAYSGTFQTGFGIFAAGPYDCARNQYYTFCMYNANPSITVPTDNMRSWSGDKIDPVENLRNRKIYLETGTADPTVGVNPMNKLRDQLAEFNDPAKVSYIKTEGAGHTFPTDFDAPGNAPCDVGSQSPFISNCGYDGAGEVLKWMYGELQPRNDGALTGSLIEFDQTGSFGAAGMAATGYVYIPAACQDGSVKCKLHVALHGCKQDPSHIGTKFIDNTGYTKWAVLFWKLTIVALNLLDTNNIVILYPQTKRDSTPRVIWGGTMLPNPNACWDWTGWYGNDADQKSGVQMRAIVAQVNQLMGV</sequence>
<comment type="caution">
    <text evidence="3">The sequence shown here is derived from an EMBL/GenBank/DDBJ whole genome shotgun (WGS) entry which is preliminary data.</text>
</comment>
<dbReference type="InterPro" id="IPR001375">
    <property type="entry name" value="Peptidase_S9_cat"/>
</dbReference>